<protein>
    <recommendedName>
        <fullName evidence="5">TrbL/VirB6 plasmid conjugal transfer protein</fullName>
    </recommendedName>
</protein>
<dbReference type="Proteomes" id="UP001302274">
    <property type="component" value="Unassembled WGS sequence"/>
</dbReference>
<comment type="caution">
    <text evidence="3">The sequence shown here is derived from an EMBL/GenBank/DDBJ whole genome shotgun (WGS) entry which is preliminary data.</text>
</comment>
<evidence type="ECO:0000313" key="4">
    <source>
        <dbReference type="Proteomes" id="UP001302274"/>
    </source>
</evidence>
<keyword evidence="2" id="KW-0472">Membrane</keyword>
<dbReference type="EMBL" id="JAYGJQ010000003">
    <property type="protein sequence ID" value="MEA9358451.1"/>
    <property type="molecule type" value="Genomic_DNA"/>
</dbReference>
<feature type="transmembrane region" description="Helical" evidence="2">
    <location>
        <begin position="175"/>
        <end position="195"/>
    </location>
</feature>
<feature type="compositionally biased region" description="Polar residues" evidence="1">
    <location>
        <begin position="336"/>
        <end position="358"/>
    </location>
</feature>
<evidence type="ECO:0000256" key="1">
    <source>
        <dbReference type="SAM" id="MobiDB-lite"/>
    </source>
</evidence>
<gene>
    <name evidence="3" type="ORF">SHI21_19600</name>
</gene>
<feature type="compositionally biased region" description="Polar residues" evidence="1">
    <location>
        <begin position="302"/>
        <end position="313"/>
    </location>
</feature>
<keyword evidence="4" id="KW-1185">Reference proteome</keyword>
<feature type="region of interest" description="Disordered" evidence="1">
    <location>
        <begin position="401"/>
        <end position="471"/>
    </location>
</feature>
<feature type="region of interest" description="Disordered" evidence="1">
    <location>
        <begin position="292"/>
        <end position="381"/>
    </location>
</feature>
<feature type="compositionally biased region" description="Basic and acidic residues" evidence="1">
    <location>
        <begin position="320"/>
        <end position="335"/>
    </location>
</feature>
<name>A0ABU5VZE5_9BACT</name>
<keyword evidence="2" id="KW-0812">Transmembrane</keyword>
<feature type="transmembrane region" description="Helical" evidence="2">
    <location>
        <begin position="215"/>
        <end position="236"/>
    </location>
</feature>
<evidence type="ECO:0000313" key="3">
    <source>
        <dbReference type="EMBL" id="MEA9358451.1"/>
    </source>
</evidence>
<feature type="compositionally biased region" description="Basic and acidic residues" evidence="1">
    <location>
        <begin position="460"/>
        <end position="471"/>
    </location>
</feature>
<dbReference type="RefSeq" id="WP_323578858.1">
    <property type="nucleotide sequence ID" value="NZ_JAYGJQ010000003.1"/>
</dbReference>
<evidence type="ECO:0008006" key="5">
    <source>
        <dbReference type="Google" id="ProtNLM"/>
    </source>
</evidence>
<feature type="transmembrane region" description="Helical" evidence="2">
    <location>
        <begin position="141"/>
        <end position="163"/>
    </location>
</feature>
<keyword evidence="2" id="KW-1133">Transmembrane helix</keyword>
<organism evidence="3 4">
    <name type="scientific">Bacteriovorax antarcticus</name>
    <dbReference type="NCBI Taxonomy" id="3088717"/>
    <lineage>
        <taxon>Bacteria</taxon>
        <taxon>Pseudomonadati</taxon>
        <taxon>Bdellovibrionota</taxon>
        <taxon>Bacteriovoracia</taxon>
        <taxon>Bacteriovoracales</taxon>
        <taxon>Bacteriovoracaceae</taxon>
        <taxon>Bacteriovorax</taxon>
    </lineage>
</organism>
<feature type="compositionally biased region" description="Polar residues" evidence="1">
    <location>
        <begin position="366"/>
        <end position="375"/>
    </location>
</feature>
<accession>A0ABU5VZE5</accession>
<sequence length="471" mass="52582">MLLIEDPSVLIIKDAMTRIAGWFVLPAFVIALAWEYFNEFKFFEVVKKLVLVLVFISAFYSIHKEGVELSLKYSDELLREISPRNVFLRKWSEVKIKPNEEKTSQKTGWNVVESFIIPNLNDLIGTALFLMSKLSIWILKLIYSTVYHLTYIFAPLTAVLYFFPISRGSINGSILSSFWCMLLPFVLVAILALVGNSMQASANQGDFIFSSMDQILWLFGVTLLIASTPIITFGLLKGGGVAMSGSAVGALMTNSATKFLNAVPGVSRQTGRIGEQAMNLGRYGADKISNGINRGHKELSSLPKTPNHINKNNMDGMKPVGDHYDKSSLEKDDLQKGNSAKSGMSSQIKQNSNASNDLPKTRKESGFNSQSSSVDNKGESKLAKGLSRIISINENIRTSAVSQPRSFVNTQKIQKEASSPMNTTMKPIEKSKNFQERSIKESMPKNSNRSKRNNSFKRTQTRDRLNFRREL</sequence>
<proteinExistence type="predicted"/>
<feature type="compositionally biased region" description="Basic and acidic residues" evidence="1">
    <location>
        <begin position="427"/>
        <end position="443"/>
    </location>
</feature>
<reference evidence="3 4" key="1">
    <citation type="submission" date="2023-11" db="EMBL/GenBank/DDBJ databases">
        <title>A Novel Polar Bacteriovorax (B. antarcticus) Isolated from the Biocrust in Antarctica.</title>
        <authorList>
            <person name="Mun W."/>
            <person name="Choi S.Y."/>
            <person name="Mitchell R.J."/>
        </authorList>
    </citation>
    <scope>NUCLEOTIDE SEQUENCE [LARGE SCALE GENOMIC DNA]</scope>
    <source>
        <strain evidence="3 4">PP10</strain>
    </source>
</reference>
<evidence type="ECO:0000256" key="2">
    <source>
        <dbReference type="SAM" id="Phobius"/>
    </source>
</evidence>
<feature type="compositionally biased region" description="Polar residues" evidence="1">
    <location>
        <begin position="401"/>
        <end position="425"/>
    </location>
</feature>
<feature type="transmembrane region" description="Helical" evidence="2">
    <location>
        <begin position="20"/>
        <end position="38"/>
    </location>
</feature>